<dbReference type="OrthoDB" id="954305at2"/>
<dbReference type="InterPro" id="IPR058532">
    <property type="entry name" value="YjbR/MT2646/Rv2570-like"/>
</dbReference>
<sequence length="144" mass="15916">MARTRKARVTDVEELALGLPEVTRDPADPAAPGRPAYQVRGKTFAFFRVPRKDAFDPATGEPYDDVMAFSCTAEDKEALVGDPETPFFTTPHWNGYNAVLLLERDLGRLTLDELREVVTDAWLAKAPKRLAADFLAAHDDGNTP</sequence>
<evidence type="ECO:0008006" key="3">
    <source>
        <dbReference type="Google" id="ProtNLM"/>
    </source>
</evidence>
<dbReference type="EMBL" id="VFPM01000001">
    <property type="protein sequence ID" value="TQM64797.1"/>
    <property type="molecule type" value="Genomic_DNA"/>
</dbReference>
<protein>
    <recommendedName>
        <fullName evidence="3">YjbR protein</fullName>
    </recommendedName>
</protein>
<keyword evidence="2" id="KW-1185">Reference proteome</keyword>
<gene>
    <name evidence="1" type="ORF">FBY41_1176</name>
</gene>
<dbReference type="InterPro" id="IPR038056">
    <property type="entry name" value="YjbR-like_sf"/>
</dbReference>
<proteinExistence type="predicted"/>
<dbReference type="Proteomes" id="UP000316747">
    <property type="component" value="Unassembled WGS sequence"/>
</dbReference>
<evidence type="ECO:0000313" key="2">
    <source>
        <dbReference type="Proteomes" id="UP000316747"/>
    </source>
</evidence>
<evidence type="ECO:0000313" key="1">
    <source>
        <dbReference type="EMBL" id="TQM64797.1"/>
    </source>
</evidence>
<reference evidence="1 2" key="1">
    <citation type="submission" date="2019-06" db="EMBL/GenBank/DDBJ databases">
        <title>Genome sequencing of plant associated microbes to promote plant fitness in Sorghum bicolor and Oryza sativa.</title>
        <authorList>
            <person name="Coleman-Derr D."/>
        </authorList>
    </citation>
    <scope>NUCLEOTIDE SEQUENCE [LARGE SCALE GENOMIC DNA]</scope>
    <source>
        <strain evidence="1 2">KV-663</strain>
    </source>
</reference>
<dbReference type="AlphaFoldDB" id="A0A543I2K7"/>
<comment type="caution">
    <text evidence="1">The sequence shown here is derived from an EMBL/GenBank/DDBJ whole genome shotgun (WGS) entry which is preliminary data.</text>
</comment>
<accession>A0A543I2K7</accession>
<name>A0A543I2K7_9MICO</name>
<organism evidence="1 2">
    <name type="scientific">Humibacillus xanthopallidus</name>
    <dbReference type="NCBI Taxonomy" id="412689"/>
    <lineage>
        <taxon>Bacteria</taxon>
        <taxon>Bacillati</taxon>
        <taxon>Actinomycetota</taxon>
        <taxon>Actinomycetes</taxon>
        <taxon>Micrococcales</taxon>
        <taxon>Intrasporangiaceae</taxon>
        <taxon>Humibacillus</taxon>
    </lineage>
</organism>
<dbReference type="Pfam" id="PF04237">
    <property type="entry name" value="YjbR"/>
    <property type="match status" value="1"/>
</dbReference>
<dbReference type="Gene3D" id="3.90.1150.30">
    <property type="match status" value="1"/>
</dbReference>
<dbReference type="RefSeq" id="WP_141842386.1">
    <property type="nucleotide sequence ID" value="NZ_VFPM01000001.1"/>
</dbReference>